<dbReference type="Pfam" id="PF07508">
    <property type="entry name" value="Recombinase"/>
    <property type="match status" value="1"/>
</dbReference>
<dbReference type="InterPro" id="IPR050639">
    <property type="entry name" value="SSR_resolvase"/>
</dbReference>
<dbReference type="Proteomes" id="UP000253235">
    <property type="component" value="Unassembled WGS sequence"/>
</dbReference>
<dbReference type="EMBL" id="QNVY02000001">
    <property type="protein sequence ID" value="RYJ53727.1"/>
    <property type="molecule type" value="Genomic_DNA"/>
</dbReference>
<dbReference type="GO" id="GO:0003677">
    <property type="term" value="F:DNA binding"/>
    <property type="evidence" value="ECO:0007669"/>
    <property type="project" value="UniProtKB-KW"/>
</dbReference>
<dbReference type="GO" id="GO:0000150">
    <property type="term" value="F:DNA strand exchange activity"/>
    <property type="evidence" value="ECO:0007669"/>
    <property type="project" value="InterPro"/>
</dbReference>
<reference evidence="5 6" key="1">
    <citation type="submission" date="2019-01" db="EMBL/GenBank/DDBJ databases">
        <title>Flavobacterium sp. nov. isolated from arctic soil.</title>
        <authorList>
            <person name="Kim D.-U."/>
        </authorList>
    </citation>
    <scope>NUCLEOTIDE SEQUENCE [LARGE SCALE GENOMIC DNA]</scope>
    <source>
        <strain evidence="5 6">Kopri-42</strain>
    </source>
</reference>
<evidence type="ECO:0000259" key="4">
    <source>
        <dbReference type="Pfam" id="PF07508"/>
    </source>
</evidence>
<name>A0A482TR41_9FLAO</name>
<evidence type="ECO:0000256" key="2">
    <source>
        <dbReference type="ARBA" id="ARBA00023172"/>
    </source>
</evidence>
<feature type="coiled-coil region" evidence="3">
    <location>
        <begin position="251"/>
        <end position="306"/>
    </location>
</feature>
<keyword evidence="2" id="KW-0233">DNA recombination</keyword>
<accession>A0A482TR41</accession>
<dbReference type="PANTHER" id="PTHR30461">
    <property type="entry name" value="DNA-INVERTASE FROM LAMBDOID PROPHAGE"/>
    <property type="match status" value="1"/>
</dbReference>
<evidence type="ECO:0000313" key="5">
    <source>
        <dbReference type="EMBL" id="RYJ53727.1"/>
    </source>
</evidence>
<keyword evidence="6" id="KW-1185">Reference proteome</keyword>
<gene>
    <name evidence="5" type="ORF">DR871_005110</name>
</gene>
<dbReference type="Gene3D" id="3.90.1750.20">
    <property type="entry name" value="Putative Large Serine Recombinase, Chain B, Domain 2"/>
    <property type="match status" value="1"/>
</dbReference>
<dbReference type="InterPro" id="IPR038109">
    <property type="entry name" value="DNA_bind_recomb_sf"/>
</dbReference>
<evidence type="ECO:0000256" key="3">
    <source>
        <dbReference type="SAM" id="Coils"/>
    </source>
</evidence>
<dbReference type="OrthoDB" id="9815006at2"/>
<evidence type="ECO:0000313" key="6">
    <source>
        <dbReference type="Proteomes" id="UP000253235"/>
    </source>
</evidence>
<sequence length="406" mass="45971">MSNSDNKMVLSIYLTAGEVERDKISSRTISGTYQAKKEGYFTGKAPYGYDNFRDEFKKSTLKPNQFSFFVKKAFAEVAMNIESIETIRKKLKQEGMKLEKSAFSELLKNVIYIGKIKVPEFKKESAMVVNGKHEALVSIETFNKVQDVFKGKRWYGTKPAQKNLEFPMRDFLTCELCGGQITGSVSKGRTKKYAYYHCRNKCKTRVSVDDAHNKIGSLLFNLQINENIKELFSEILKDSDSQINGNRVTQLKSKTELQKSLKSKMEDAEDLLLSKDINKERFNSIIERINGQLNEVNNEIEILSASKDSIKNYVDSGLMLLSNLNIMFDNSDYDSKRIIAGSIFTEKLLFGNDNCRTTKVNEVVEVLTRNSKGSERLKTKKAVKNDSFSVNVPGAGVEPARFPTGV</sequence>
<keyword evidence="1" id="KW-0238">DNA-binding</keyword>
<feature type="domain" description="Recombinase" evidence="4">
    <location>
        <begin position="70"/>
        <end position="150"/>
    </location>
</feature>
<dbReference type="InterPro" id="IPR011109">
    <property type="entry name" value="DNA_bind_recombinase_dom"/>
</dbReference>
<keyword evidence="3" id="KW-0175">Coiled coil</keyword>
<dbReference type="AlphaFoldDB" id="A0A482TR41"/>
<protein>
    <recommendedName>
        <fullName evidence="4">Recombinase domain-containing protein</fullName>
    </recommendedName>
</protein>
<evidence type="ECO:0000256" key="1">
    <source>
        <dbReference type="ARBA" id="ARBA00023125"/>
    </source>
</evidence>
<comment type="caution">
    <text evidence="5">The sequence shown here is derived from an EMBL/GenBank/DDBJ whole genome shotgun (WGS) entry which is preliminary data.</text>
</comment>
<proteinExistence type="predicted"/>
<dbReference type="PANTHER" id="PTHR30461:SF2">
    <property type="entry name" value="SERINE RECOMBINASE PINE-RELATED"/>
    <property type="match status" value="1"/>
</dbReference>
<organism evidence="5 6">
    <name type="scientific">Flavobacterium petrolei</name>
    <dbReference type="NCBI Taxonomy" id="2259594"/>
    <lineage>
        <taxon>Bacteria</taxon>
        <taxon>Pseudomonadati</taxon>
        <taxon>Bacteroidota</taxon>
        <taxon>Flavobacteriia</taxon>
        <taxon>Flavobacteriales</taxon>
        <taxon>Flavobacteriaceae</taxon>
        <taxon>Flavobacterium</taxon>
    </lineage>
</organism>